<dbReference type="GO" id="GO:0006729">
    <property type="term" value="P:tetrahydrobiopterin biosynthetic process"/>
    <property type="evidence" value="ECO:0007669"/>
    <property type="project" value="InterPro"/>
</dbReference>
<comment type="catalytic activity">
    <reaction evidence="1 4">
        <text>(4aS,6R)-4a-hydroxy-L-erythro-5,6,7,8-tetrahydrobiopterin = (6R)-L-erythro-6,7-dihydrobiopterin + H2O</text>
        <dbReference type="Rhea" id="RHEA:11920"/>
        <dbReference type="ChEBI" id="CHEBI:15377"/>
        <dbReference type="ChEBI" id="CHEBI:15642"/>
        <dbReference type="ChEBI" id="CHEBI:43120"/>
        <dbReference type="EC" id="4.2.1.96"/>
    </reaction>
</comment>
<dbReference type="Proteomes" id="UP001155380">
    <property type="component" value="Unassembled WGS sequence"/>
</dbReference>
<dbReference type="CDD" id="cd00914">
    <property type="entry name" value="PCD_DCoH_subfamily_b"/>
    <property type="match status" value="1"/>
</dbReference>
<accession>A0AAJ1F7W7</accession>
<protein>
    <recommendedName>
        <fullName evidence="4">Putative pterin-4-alpha-carbinolamine dehydratase</fullName>
        <shortName evidence="4">PHS</shortName>
        <ecNumber evidence="4">4.2.1.96</ecNumber>
    </recommendedName>
    <alternativeName>
        <fullName evidence="4">4-alpha-hydroxy-tetrahydropterin dehydratase</fullName>
    </alternativeName>
    <alternativeName>
        <fullName evidence="4">Pterin carbinolamine dehydratase</fullName>
        <shortName evidence="4">PCD</shortName>
    </alternativeName>
</protein>
<dbReference type="PANTHER" id="PTHR12599:SF0">
    <property type="entry name" value="PTERIN-4-ALPHA-CARBINOLAMINE DEHYDRATASE"/>
    <property type="match status" value="1"/>
</dbReference>
<evidence type="ECO:0000256" key="1">
    <source>
        <dbReference type="ARBA" id="ARBA00001554"/>
    </source>
</evidence>
<dbReference type="NCBIfam" id="NF002018">
    <property type="entry name" value="PRK00823.1-3"/>
    <property type="match status" value="1"/>
</dbReference>
<evidence type="ECO:0000313" key="7">
    <source>
        <dbReference type="Proteomes" id="UP001155079"/>
    </source>
</evidence>
<dbReference type="EMBL" id="JAMQAY010000005">
    <property type="protein sequence ID" value="MCM2402327.1"/>
    <property type="molecule type" value="Genomic_DNA"/>
</dbReference>
<evidence type="ECO:0000256" key="4">
    <source>
        <dbReference type="HAMAP-Rule" id="MF_00434"/>
    </source>
</evidence>
<evidence type="ECO:0000256" key="2">
    <source>
        <dbReference type="ARBA" id="ARBA00006472"/>
    </source>
</evidence>
<evidence type="ECO:0000313" key="5">
    <source>
        <dbReference type="EMBL" id="MCM2402327.1"/>
    </source>
</evidence>
<comment type="caution">
    <text evidence="6">The sequence shown here is derived from an EMBL/GenBank/DDBJ whole genome shotgun (WGS) entry which is preliminary data.</text>
</comment>
<gene>
    <name evidence="5" type="ORF">NBH20_14250</name>
    <name evidence="6" type="ORF">NBH21_11945</name>
</gene>
<organism evidence="6 8">
    <name type="scientific">Ciceribacter sichuanensis</name>
    <dbReference type="NCBI Taxonomy" id="2949647"/>
    <lineage>
        <taxon>Bacteria</taxon>
        <taxon>Pseudomonadati</taxon>
        <taxon>Pseudomonadota</taxon>
        <taxon>Alphaproteobacteria</taxon>
        <taxon>Hyphomicrobiales</taxon>
        <taxon>Rhizobiaceae</taxon>
        <taxon>Ciceribacter</taxon>
    </lineage>
</organism>
<keyword evidence="7" id="KW-1185">Reference proteome</keyword>
<dbReference type="EMBL" id="JAMXLX010000003">
    <property type="protein sequence ID" value="MCO5957488.1"/>
    <property type="molecule type" value="Genomic_DNA"/>
</dbReference>
<dbReference type="SUPFAM" id="SSF55248">
    <property type="entry name" value="PCD-like"/>
    <property type="match status" value="1"/>
</dbReference>
<evidence type="ECO:0000313" key="6">
    <source>
        <dbReference type="EMBL" id="MCO5957488.1"/>
    </source>
</evidence>
<keyword evidence="3 4" id="KW-0456">Lyase</keyword>
<dbReference type="Proteomes" id="UP001155079">
    <property type="component" value="Unassembled WGS sequence"/>
</dbReference>
<evidence type="ECO:0000313" key="8">
    <source>
        <dbReference type="Proteomes" id="UP001155380"/>
    </source>
</evidence>
<dbReference type="PANTHER" id="PTHR12599">
    <property type="entry name" value="PTERIN-4-ALPHA-CARBINOLAMINE DEHYDRATASE"/>
    <property type="match status" value="1"/>
</dbReference>
<comment type="similarity">
    <text evidence="2 4">Belongs to the pterin-4-alpha-carbinolamine dehydratase family.</text>
</comment>
<dbReference type="EC" id="4.2.1.96" evidence="4"/>
<dbReference type="InterPro" id="IPR036428">
    <property type="entry name" value="PCD_sf"/>
</dbReference>
<sequence length="99" mass="11262">MKYEKLDAAAIDTMLAERRLWDLARDGAAISRSFKFRDFGEAFAFMTRCALIAEKLDHHPEWFNVYNRVDIVLSTHAVSGLSALDFKMAEAIDHLVPSD</sequence>
<dbReference type="HAMAP" id="MF_00434">
    <property type="entry name" value="Pterin_4_alpha"/>
    <property type="match status" value="1"/>
</dbReference>
<dbReference type="Pfam" id="PF01329">
    <property type="entry name" value="Pterin_4a"/>
    <property type="match status" value="1"/>
</dbReference>
<evidence type="ECO:0000256" key="3">
    <source>
        <dbReference type="ARBA" id="ARBA00023239"/>
    </source>
</evidence>
<dbReference type="Gene3D" id="3.30.1360.20">
    <property type="entry name" value="Transcriptional coactivator/pterin dehydratase"/>
    <property type="match status" value="1"/>
</dbReference>
<proteinExistence type="inferred from homology"/>
<dbReference type="AlphaFoldDB" id="A0AAJ1F7W7"/>
<dbReference type="GO" id="GO:0008124">
    <property type="term" value="F:4-alpha-hydroxytetrahydrobiopterin dehydratase activity"/>
    <property type="evidence" value="ECO:0007669"/>
    <property type="project" value="UniProtKB-UniRule"/>
</dbReference>
<name>A0AAJ1F7W7_9HYPH</name>
<dbReference type="RefSeq" id="WP_250913488.1">
    <property type="nucleotide sequence ID" value="NZ_JAMQAY010000005.1"/>
</dbReference>
<reference evidence="6 7" key="1">
    <citation type="submission" date="2022-06" db="EMBL/GenBank/DDBJ databases">
        <authorList>
            <person name="Sun Q."/>
        </authorList>
    </citation>
    <scope>NUCLEOTIDE SEQUENCE</scope>
    <source>
        <strain evidence="6">S101</strain>
        <strain evidence="5 7">S153</strain>
    </source>
</reference>
<dbReference type="InterPro" id="IPR001533">
    <property type="entry name" value="Pterin_deHydtase"/>
</dbReference>